<dbReference type="AlphaFoldDB" id="A0A8H3GVV9"/>
<feature type="compositionally biased region" description="Basic and acidic residues" evidence="1">
    <location>
        <begin position="305"/>
        <end position="314"/>
    </location>
</feature>
<sequence>MSLSDDENAQTAGTDAASDLFDEKADDAEFDAGGEEEPRDATVEDLFGDEDEPAGNGAPVADVTMSERQSSAAPSQNDSDVDRLTEAERKHRKNMEYEEEEGEPAEPQILREAEINIPKLPLPTSSDNQYWMMRLPNFLKLDTKPFHNETYEGPQDEYEGEERKESATMLDVTNTIRWRWVQGEDGEMKKQSNARIVKWSDGSMSLQLGTEIFDISANAEGSRPAPSVSQSQVPSSQAPKRSGLSYLYTQHKHAGVLQCEVPITGTLTLQPTGMFSATHRQLVRAVGQRHSRTARLRLAPEPTMDPEREQRELQKTANRSARPRKPRASAGGFDGPRRSRASTASRRRDDVFASDDSGGDANSDSDDGMGTRKKTQSAPKRGGEYVADDFVVSDEDDADYGGSPNGKRRKGHDDGMDSLDEAEEKLEREAAKRRKKERESGKEYADLDAEGEADEDVDMDDSAEDEEASIRKAGGKTRSRRRAVALDDEDEDE</sequence>
<feature type="compositionally biased region" description="Basic and acidic residues" evidence="1">
    <location>
        <begin position="80"/>
        <end position="89"/>
    </location>
</feature>
<dbReference type="InterPro" id="IPR007149">
    <property type="entry name" value="Leo1"/>
</dbReference>
<dbReference type="GO" id="GO:1990269">
    <property type="term" value="F:RNA polymerase II C-terminal domain phosphoserine binding"/>
    <property type="evidence" value="ECO:0007669"/>
    <property type="project" value="TreeGrafter"/>
</dbReference>
<feature type="region of interest" description="Disordered" evidence="1">
    <location>
        <begin position="219"/>
        <end position="240"/>
    </location>
</feature>
<feature type="compositionally biased region" description="Acidic residues" evidence="1">
    <location>
        <begin position="446"/>
        <end position="467"/>
    </location>
</feature>
<dbReference type="GO" id="GO:0016593">
    <property type="term" value="C:Cdc73/Paf1 complex"/>
    <property type="evidence" value="ECO:0007669"/>
    <property type="project" value="InterPro"/>
</dbReference>
<organism evidence="2 3">
    <name type="scientific">Rhizoctonia solani</name>
    <dbReference type="NCBI Taxonomy" id="456999"/>
    <lineage>
        <taxon>Eukaryota</taxon>
        <taxon>Fungi</taxon>
        <taxon>Dikarya</taxon>
        <taxon>Basidiomycota</taxon>
        <taxon>Agaricomycotina</taxon>
        <taxon>Agaricomycetes</taxon>
        <taxon>Cantharellales</taxon>
        <taxon>Ceratobasidiaceae</taxon>
        <taxon>Rhizoctonia</taxon>
    </lineage>
</organism>
<protein>
    <recommendedName>
        <fullName evidence="4">RNA polymerase-associated protein LEO1</fullName>
    </recommendedName>
</protein>
<name>A0A8H3GVV9_9AGAM</name>
<feature type="compositionally biased region" description="Basic residues" evidence="1">
    <location>
        <begin position="473"/>
        <end position="483"/>
    </location>
</feature>
<evidence type="ECO:0000313" key="3">
    <source>
        <dbReference type="Proteomes" id="UP000663846"/>
    </source>
</evidence>
<dbReference type="Pfam" id="PF04004">
    <property type="entry name" value="Leo1"/>
    <property type="match status" value="1"/>
</dbReference>
<dbReference type="GO" id="GO:0032968">
    <property type="term" value="P:positive regulation of transcription elongation by RNA polymerase II"/>
    <property type="evidence" value="ECO:0007669"/>
    <property type="project" value="TreeGrafter"/>
</dbReference>
<dbReference type="PANTHER" id="PTHR23146:SF0">
    <property type="entry name" value="RNA POLYMERASE-ASSOCIATED PROTEIN LEO1"/>
    <property type="match status" value="1"/>
</dbReference>
<proteinExistence type="predicted"/>
<dbReference type="PANTHER" id="PTHR23146">
    <property type="entry name" value="LEO1 PROTEIN"/>
    <property type="match status" value="1"/>
</dbReference>
<feature type="compositionally biased region" description="Low complexity" evidence="1">
    <location>
        <begin position="224"/>
        <end position="239"/>
    </location>
</feature>
<evidence type="ECO:0000313" key="2">
    <source>
        <dbReference type="EMBL" id="CAE6468951.1"/>
    </source>
</evidence>
<feature type="compositionally biased region" description="Polar residues" evidence="1">
    <location>
        <begin position="66"/>
        <end position="78"/>
    </location>
</feature>
<feature type="region of interest" description="Disordered" evidence="1">
    <location>
        <begin position="285"/>
        <end position="493"/>
    </location>
</feature>
<evidence type="ECO:0008006" key="4">
    <source>
        <dbReference type="Google" id="ProtNLM"/>
    </source>
</evidence>
<gene>
    <name evidence="2" type="ORF">RDB_LOCUS171645</name>
</gene>
<reference evidence="2" key="1">
    <citation type="submission" date="2021-01" db="EMBL/GenBank/DDBJ databases">
        <authorList>
            <person name="Kaushik A."/>
        </authorList>
    </citation>
    <scope>NUCLEOTIDE SEQUENCE</scope>
    <source>
        <strain evidence="2">AG1-1C</strain>
    </source>
</reference>
<evidence type="ECO:0000256" key="1">
    <source>
        <dbReference type="SAM" id="MobiDB-lite"/>
    </source>
</evidence>
<feature type="compositionally biased region" description="Acidic residues" evidence="1">
    <location>
        <begin position="24"/>
        <end position="38"/>
    </location>
</feature>
<dbReference type="GO" id="GO:0006368">
    <property type="term" value="P:transcription elongation by RNA polymerase II"/>
    <property type="evidence" value="ECO:0007669"/>
    <property type="project" value="InterPro"/>
</dbReference>
<dbReference type="EMBL" id="CAJMWS010000924">
    <property type="protein sequence ID" value="CAE6468951.1"/>
    <property type="molecule type" value="Genomic_DNA"/>
</dbReference>
<dbReference type="Proteomes" id="UP000663846">
    <property type="component" value="Unassembled WGS sequence"/>
</dbReference>
<comment type="caution">
    <text evidence="2">The sequence shown here is derived from an EMBL/GenBank/DDBJ whole genome shotgun (WGS) entry which is preliminary data.</text>
</comment>
<accession>A0A8H3GVV9</accession>
<feature type="region of interest" description="Disordered" evidence="1">
    <location>
        <begin position="1"/>
        <end position="107"/>
    </location>
</feature>